<proteinExistence type="predicted"/>
<dbReference type="Gene3D" id="2.60.120.260">
    <property type="entry name" value="Galactose-binding domain-like"/>
    <property type="match status" value="1"/>
</dbReference>
<organism evidence="6 7">
    <name type="scientific">Pseudotenacibaculum haliotis</name>
    <dbReference type="NCBI Taxonomy" id="1862138"/>
    <lineage>
        <taxon>Bacteria</taxon>
        <taxon>Pseudomonadati</taxon>
        <taxon>Bacteroidota</taxon>
        <taxon>Flavobacteriia</taxon>
        <taxon>Flavobacteriales</taxon>
        <taxon>Flavobacteriaceae</taxon>
        <taxon>Pseudotenacibaculum</taxon>
    </lineage>
</organism>
<dbReference type="InterPro" id="IPR002884">
    <property type="entry name" value="P_dom"/>
</dbReference>
<dbReference type="Proteomes" id="UP001597508">
    <property type="component" value="Unassembled WGS sequence"/>
</dbReference>
<dbReference type="Pfam" id="PF01483">
    <property type="entry name" value="P_proprotein"/>
    <property type="match status" value="1"/>
</dbReference>
<keyword evidence="7" id="KW-1185">Reference proteome</keyword>
<dbReference type="InterPro" id="IPR024079">
    <property type="entry name" value="MetalloPept_cat_dom_sf"/>
</dbReference>
<accession>A0ABW5LZE8</accession>
<evidence type="ECO:0000256" key="1">
    <source>
        <dbReference type="ARBA" id="ARBA00022670"/>
    </source>
</evidence>
<dbReference type="InterPro" id="IPR003961">
    <property type="entry name" value="FN3_dom"/>
</dbReference>
<feature type="domain" description="P/Homo B" evidence="4">
    <location>
        <begin position="904"/>
        <end position="1008"/>
    </location>
</feature>
<dbReference type="InterPro" id="IPR008979">
    <property type="entry name" value="Galactose-bd-like_sf"/>
</dbReference>
<dbReference type="SUPFAM" id="SSF55486">
    <property type="entry name" value="Metalloproteases ('zincins'), catalytic domain"/>
    <property type="match status" value="1"/>
</dbReference>
<protein>
    <submittedName>
        <fullName evidence="6">Reprolysin-like metallopeptidase</fullName>
    </submittedName>
</protein>
<dbReference type="NCBIfam" id="TIGR04183">
    <property type="entry name" value="Por_Secre_tail"/>
    <property type="match status" value="1"/>
</dbReference>
<dbReference type="SUPFAM" id="SSF49265">
    <property type="entry name" value="Fibronectin type III"/>
    <property type="match status" value="1"/>
</dbReference>
<evidence type="ECO:0000259" key="5">
    <source>
        <dbReference type="Pfam" id="PF18962"/>
    </source>
</evidence>
<keyword evidence="1" id="KW-0645">Protease</keyword>
<dbReference type="EMBL" id="JBHULH010000012">
    <property type="protein sequence ID" value="MFD2568717.1"/>
    <property type="molecule type" value="Genomic_DNA"/>
</dbReference>
<dbReference type="RefSeq" id="WP_379667424.1">
    <property type="nucleotide sequence ID" value="NZ_JBHULH010000012.1"/>
</dbReference>
<evidence type="ECO:0000259" key="4">
    <source>
        <dbReference type="Pfam" id="PF01483"/>
    </source>
</evidence>
<keyword evidence="2" id="KW-0732">Signal</keyword>
<dbReference type="CDD" id="cd00063">
    <property type="entry name" value="FN3"/>
    <property type="match status" value="1"/>
</dbReference>
<evidence type="ECO:0000313" key="6">
    <source>
        <dbReference type="EMBL" id="MFD2568717.1"/>
    </source>
</evidence>
<gene>
    <name evidence="6" type="ORF">ACFSRZ_15180</name>
</gene>
<dbReference type="InterPro" id="IPR036116">
    <property type="entry name" value="FN3_sf"/>
</dbReference>
<dbReference type="Gene3D" id="3.40.390.10">
    <property type="entry name" value="Collagenase (Catalytic Domain)"/>
    <property type="match status" value="1"/>
</dbReference>
<dbReference type="SUPFAM" id="SSF49785">
    <property type="entry name" value="Galactose-binding domain-like"/>
    <property type="match status" value="1"/>
</dbReference>
<reference evidence="7" key="1">
    <citation type="journal article" date="2019" name="Int. J. Syst. Evol. Microbiol.">
        <title>The Global Catalogue of Microorganisms (GCM) 10K type strain sequencing project: providing services to taxonomists for standard genome sequencing and annotation.</title>
        <authorList>
            <consortium name="The Broad Institute Genomics Platform"/>
            <consortium name="The Broad Institute Genome Sequencing Center for Infectious Disease"/>
            <person name="Wu L."/>
            <person name="Ma J."/>
        </authorList>
    </citation>
    <scope>NUCLEOTIDE SEQUENCE [LARGE SCALE GENOMIC DNA]</scope>
    <source>
        <strain evidence="7">KCTC 52127</strain>
    </source>
</reference>
<name>A0ABW5LZE8_9FLAO</name>
<keyword evidence="3" id="KW-0378">Hydrolase</keyword>
<dbReference type="Pfam" id="PF13583">
    <property type="entry name" value="Reprolysin_4"/>
    <property type="match status" value="1"/>
</dbReference>
<comment type="caution">
    <text evidence="6">The sequence shown here is derived from an EMBL/GenBank/DDBJ whole genome shotgun (WGS) entry which is preliminary data.</text>
</comment>
<evidence type="ECO:0000313" key="7">
    <source>
        <dbReference type="Proteomes" id="UP001597508"/>
    </source>
</evidence>
<dbReference type="InterPro" id="IPR013783">
    <property type="entry name" value="Ig-like_fold"/>
</dbReference>
<feature type="domain" description="Secretion system C-terminal sorting" evidence="5">
    <location>
        <begin position="1029"/>
        <end position="1105"/>
    </location>
</feature>
<evidence type="ECO:0000256" key="2">
    <source>
        <dbReference type="ARBA" id="ARBA00022729"/>
    </source>
</evidence>
<evidence type="ECO:0000256" key="3">
    <source>
        <dbReference type="ARBA" id="ARBA00022801"/>
    </source>
</evidence>
<dbReference type="InterPro" id="IPR026444">
    <property type="entry name" value="Secre_tail"/>
</dbReference>
<dbReference type="Pfam" id="PF18962">
    <property type="entry name" value="Por_Secre_tail"/>
    <property type="match status" value="1"/>
</dbReference>
<dbReference type="Gene3D" id="2.60.40.10">
    <property type="entry name" value="Immunoglobulins"/>
    <property type="match status" value="2"/>
</dbReference>
<sequence>MNIKLPLKMFLVFFLLSSIAIAQKTYWTKSKLDPTSRITTSKNLKKGQYHIFSLDMNGLKAKLSSAPLRSDTNSRSNVIVSFPDQDGKLERFRVVETPLLAPEIAEKHPNIKTYLGFGIDSPGARVRFSVTPQGVQTMTTYLDKPNVFTAPTAKNSSNYITYNRGTRIKSVKDFECDTESEFVPIKDRSSLTNRDANDQILRTFRIAISTNGEYTNFWDDGNNANGDAQDDAFAQLVATLNRNNEVFEVDMAVTFTLVSGTELVFPNAATDPYSGSLNSQLQSTLTSTVGEANYDIGHLFAFGGKNGNAGCIGCVCVDNQKGSGFSQHDFTDNDGGPYMTDFFDIDYVPHEIGHQMGANHTWSFNSEGTGVNSEPGSGTTIMGYAGITGSNDVQDHSDPYFHYHSIDQILDNLETRTCWTSTAIVNNPPVADAGNDYTIPQGTAFVLRGAAADADGSDVLTYTWEQIDDGVTTSGNFGPTKTTGAVWRSRPPSTNPNRYMPIMSRVASGQLTESSPSETVDNTSWETVSTVSRTLNFALIVRDRSEANGTGQFPQSDFDLMTVTVDGNTGPFTVTTPNSPVEWDAGTTQTITWLVAGTDGGAVNTPTVNIRLSTDGGLTFPFLLASNVPNDGSHNISVPVTGGGDTSTARIMVEGNNNIFFAVNSSNFSIKETEFVISAANNTVTVCAPDNAVYNLTYNTFLGFTDVTNFTVEGLPAGASGSFSPTSATADGTAVTFTVSGTNAVAPGSHPFTVKGTSGAIERTVGLTLNVFNPTIAAPNLTTPADGAIDFPAAGTLMWDADANVENYLVEVATDQGFTNIVDSGTVQTNSYVLSNLNNTTQYYWRVTPSNQCATGTVSSVYSFTTAAIDCATFSATDLPQTISTVGNVTYTSTITVGPNYPITDVNVTFSATHTFDADLDIFLTSPNGTTVELSTDNGSLNDNYINTVFDQEATTPITSGSAPFTGSFIPEGDLSTIYGEMSGGDWVLSVTDDAGQDGGSFDAFSIELCVQGTLSTKEVEGNLSNLSLYPNPSNGEFNLSFDAEDSDEVKLQLFDVAGRMVKQLDYNNVGARFARRVPFKGVSKGLYLLRITNGTKFSTRKLVIE</sequence>